<feature type="domain" description="Major facilitator superfamily (MFS) profile" evidence="7">
    <location>
        <begin position="1"/>
        <end position="482"/>
    </location>
</feature>
<feature type="transmembrane region" description="Helical" evidence="6">
    <location>
        <begin position="110"/>
        <end position="131"/>
    </location>
</feature>
<protein>
    <submittedName>
        <fullName evidence="8">MFS transporter</fullName>
    </submittedName>
</protein>
<dbReference type="InterPro" id="IPR011701">
    <property type="entry name" value="MFS"/>
</dbReference>
<name>A0ABS0SA95_9HYPH</name>
<evidence type="ECO:0000256" key="5">
    <source>
        <dbReference type="ARBA" id="ARBA00023136"/>
    </source>
</evidence>
<dbReference type="PANTHER" id="PTHR42718">
    <property type="entry name" value="MAJOR FACILITATOR SUPERFAMILY MULTIDRUG TRANSPORTER MFSC"/>
    <property type="match status" value="1"/>
</dbReference>
<dbReference type="InterPro" id="IPR020846">
    <property type="entry name" value="MFS_dom"/>
</dbReference>
<dbReference type="InterPro" id="IPR036259">
    <property type="entry name" value="MFS_trans_sf"/>
</dbReference>
<evidence type="ECO:0000256" key="6">
    <source>
        <dbReference type="SAM" id="Phobius"/>
    </source>
</evidence>
<feature type="transmembrane region" description="Helical" evidence="6">
    <location>
        <begin position="230"/>
        <end position="252"/>
    </location>
</feature>
<evidence type="ECO:0000313" key="8">
    <source>
        <dbReference type="EMBL" id="MBI1620204.1"/>
    </source>
</evidence>
<sequence>MNRSTVETYRGNDRLLYGIILVVLAFWLFAQTTLNIAPDMAADLQVEQSFMNIAVSITALFSGIFIVVMGGLADRLGRVRILQYGFIFSIVGSLLVGLAPSGALGGTFLMLGRICQGLSAAFIMPSSLALVKAYWEGAERQRAISLWSMGSWGGSGFAALFGGLMAQNVGWRWIFIIAAIVSVVGMLMVRGTPESKAPQKADYKFDLAGVVTFMIAMVALQIFATQGGAWGWTSLASLGLLAVAVIVSILFYRIETNNPNAFVQFRLFKNLTYTGATISNLLLNATAGIIMVAMLVLQQGGAMTAQKAGLLTIGYAVTILAFIRYGEKLLQRHGPRKPMLWGCYIVGVSVALLMPTNLMLGTYTILALIAFSLFGIGLAFYATPSTDAALSNLPEDQAGAGAGIYKMASSLGASFGVAISATIYTAIAGNPQGVEWIEGVITFAGNQENLASREAAFFAFLANLVMVAAAVVSIVLTVPKGKSVERVEPVALKQTDPKISGEVT</sequence>
<accession>A0ABS0SA95</accession>
<dbReference type="EMBL" id="JADGMQ010000002">
    <property type="protein sequence ID" value="MBI1620204.1"/>
    <property type="molecule type" value="Genomic_DNA"/>
</dbReference>
<dbReference type="PANTHER" id="PTHR42718:SF9">
    <property type="entry name" value="MAJOR FACILITATOR SUPERFAMILY MULTIDRUG TRANSPORTER MFSC"/>
    <property type="match status" value="1"/>
</dbReference>
<dbReference type="PROSITE" id="PS50850">
    <property type="entry name" value="MFS"/>
    <property type="match status" value="1"/>
</dbReference>
<organism evidence="8 9">
    <name type="scientific">Aquamicrobium zhengzhouense</name>
    <dbReference type="NCBI Taxonomy" id="2781738"/>
    <lineage>
        <taxon>Bacteria</taxon>
        <taxon>Pseudomonadati</taxon>
        <taxon>Pseudomonadota</taxon>
        <taxon>Alphaproteobacteria</taxon>
        <taxon>Hyphomicrobiales</taxon>
        <taxon>Phyllobacteriaceae</taxon>
        <taxon>Aquamicrobium</taxon>
    </lineage>
</organism>
<dbReference type="Gene3D" id="1.20.1250.20">
    <property type="entry name" value="MFS general substrate transporter like domains"/>
    <property type="match status" value="1"/>
</dbReference>
<feature type="transmembrane region" description="Helical" evidence="6">
    <location>
        <begin position="308"/>
        <end position="326"/>
    </location>
</feature>
<feature type="transmembrane region" description="Helical" evidence="6">
    <location>
        <begin position="12"/>
        <end position="30"/>
    </location>
</feature>
<comment type="subcellular location">
    <subcellularLocation>
        <location evidence="1">Membrane</location>
        <topology evidence="1">Multi-pass membrane protein</topology>
    </subcellularLocation>
</comment>
<dbReference type="CDD" id="cd17321">
    <property type="entry name" value="MFS_MMR_MDR_like"/>
    <property type="match status" value="1"/>
</dbReference>
<dbReference type="Proteomes" id="UP000601789">
    <property type="component" value="Unassembled WGS sequence"/>
</dbReference>
<dbReference type="Gene3D" id="1.20.1720.10">
    <property type="entry name" value="Multidrug resistance protein D"/>
    <property type="match status" value="1"/>
</dbReference>
<keyword evidence="2" id="KW-0813">Transport</keyword>
<feature type="transmembrane region" description="Helical" evidence="6">
    <location>
        <begin position="203"/>
        <end position="224"/>
    </location>
</feature>
<evidence type="ECO:0000256" key="3">
    <source>
        <dbReference type="ARBA" id="ARBA00022692"/>
    </source>
</evidence>
<feature type="transmembrane region" description="Helical" evidence="6">
    <location>
        <begin position="338"/>
        <end position="354"/>
    </location>
</feature>
<evidence type="ECO:0000256" key="2">
    <source>
        <dbReference type="ARBA" id="ARBA00022448"/>
    </source>
</evidence>
<feature type="transmembrane region" description="Helical" evidence="6">
    <location>
        <begin position="84"/>
        <end position="104"/>
    </location>
</feature>
<dbReference type="RefSeq" id="WP_198475267.1">
    <property type="nucleotide sequence ID" value="NZ_JADGMQ010000002.1"/>
</dbReference>
<feature type="transmembrane region" description="Helical" evidence="6">
    <location>
        <begin position="360"/>
        <end position="383"/>
    </location>
</feature>
<keyword evidence="4 6" id="KW-1133">Transmembrane helix</keyword>
<feature type="transmembrane region" description="Helical" evidence="6">
    <location>
        <begin position="143"/>
        <end position="165"/>
    </location>
</feature>
<proteinExistence type="predicted"/>
<feature type="transmembrane region" description="Helical" evidence="6">
    <location>
        <begin position="171"/>
        <end position="191"/>
    </location>
</feature>
<evidence type="ECO:0000256" key="4">
    <source>
        <dbReference type="ARBA" id="ARBA00022989"/>
    </source>
</evidence>
<feature type="transmembrane region" description="Helical" evidence="6">
    <location>
        <begin position="273"/>
        <end position="296"/>
    </location>
</feature>
<evidence type="ECO:0000259" key="7">
    <source>
        <dbReference type="PROSITE" id="PS50850"/>
    </source>
</evidence>
<keyword evidence="3 6" id="KW-0812">Transmembrane</keyword>
<evidence type="ECO:0000313" key="9">
    <source>
        <dbReference type="Proteomes" id="UP000601789"/>
    </source>
</evidence>
<keyword evidence="5 6" id="KW-0472">Membrane</keyword>
<dbReference type="SUPFAM" id="SSF103473">
    <property type="entry name" value="MFS general substrate transporter"/>
    <property type="match status" value="2"/>
</dbReference>
<feature type="transmembrane region" description="Helical" evidence="6">
    <location>
        <begin position="50"/>
        <end position="72"/>
    </location>
</feature>
<reference evidence="8 9" key="1">
    <citation type="submission" date="2020-10" db="EMBL/GenBank/DDBJ databases">
        <title>Aquamicrobium zhengzhouensis sp. nov., a exopolysaccharide producing bacterium isolated from farmland soil.</title>
        <authorList>
            <person name="Wang X."/>
        </authorList>
    </citation>
    <scope>NUCLEOTIDE SEQUENCE [LARGE SCALE GENOMIC DNA]</scope>
    <source>
        <strain evidence="9">cd-1</strain>
    </source>
</reference>
<keyword evidence="9" id="KW-1185">Reference proteome</keyword>
<feature type="transmembrane region" description="Helical" evidence="6">
    <location>
        <begin position="404"/>
        <end position="427"/>
    </location>
</feature>
<feature type="transmembrane region" description="Helical" evidence="6">
    <location>
        <begin position="455"/>
        <end position="478"/>
    </location>
</feature>
<dbReference type="Pfam" id="PF07690">
    <property type="entry name" value="MFS_1"/>
    <property type="match status" value="1"/>
</dbReference>
<evidence type="ECO:0000256" key="1">
    <source>
        <dbReference type="ARBA" id="ARBA00004141"/>
    </source>
</evidence>
<gene>
    <name evidence="8" type="ORF">IOD40_05945</name>
</gene>
<comment type="caution">
    <text evidence="8">The sequence shown here is derived from an EMBL/GenBank/DDBJ whole genome shotgun (WGS) entry which is preliminary data.</text>
</comment>